<dbReference type="Gene3D" id="1.10.287.1490">
    <property type="match status" value="1"/>
</dbReference>
<name>A0A3S5BKV3_9PLAT</name>
<feature type="coiled-coil region" evidence="1">
    <location>
        <begin position="40"/>
        <end position="173"/>
    </location>
</feature>
<accession>A0A3S5BKV3</accession>
<evidence type="ECO:0000313" key="2">
    <source>
        <dbReference type="EMBL" id="VEL07294.1"/>
    </source>
</evidence>
<organism evidence="2 3">
    <name type="scientific">Protopolystoma xenopodis</name>
    <dbReference type="NCBI Taxonomy" id="117903"/>
    <lineage>
        <taxon>Eukaryota</taxon>
        <taxon>Metazoa</taxon>
        <taxon>Spiralia</taxon>
        <taxon>Lophotrochozoa</taxon>
        <taxon>Platyhelminthes</taxon>
        <taxon>Monogenea</taxon>
        <taxon>Polyopisthocotylea</taxon>
        <taxon>Polystomatidea</taxon>
        <taxon>Polystomatidae</taxon>
        <taxon>Protopolystoma</taxon>
    </lineage>
</organism>
<evidence type="ECO:0000256" key="1">
    <source>
        <dbReference type="SAM" id="Coils"/>
    </source>
</evidence>
<comment type="caution">
    <text evidence="2">The sequence shown here is derived from an EMBL/GenBank/DDBJ whole genome shotgun (WGS) entry which is preliminary data.</text>
</comment>
<protein>
    <submittedName>
        <fullName evidence="2">Uncharacterized protein</fullName>
    </submittedName>
</protein>
<reference evidence="2" key="1">
    <citation type="submission" date="2018-11" db="EMBL/GenBank/DDBJ databases">
        <authorList>
            <consortium name="Pathogen Informatics"/>
        </authorList>
    </citation>
    <scope>NUCLEOTIDE SEQUENCE</scope>
</reference>
<keyword evidence="1" id="KW-0175">Coiled coil</keyword>
<dbReference type="OrthoDB" id="7451790at2759"/>
<proteinExistence type="predicted"/>
<dbReference type="Proteomes" id="UP000784294">
    <property type="component" value="Unassembled WGS sequence"/>
</dbReference>
<gene>
    <name evidence="2" type="ORF">PXEA_LOCUS734</name>
</gene>
<sequence>MVPCSDEVRHTTDEILAKIRRCRRAVCPGPIHTNPQLQLQDSLRENVQDHQKQLNSIQEEAARARRTLEAELNELQKDYNETLIRIERVTERKNDLKGTVHELQTKLNSAERQNESLGERWKERCSLLDRLETQLAQMREEWHAEQTKIMKQRDAAQLRIKDLLMQMERMEVAFREQMCKAEASKNTILSAADAKIRAVEEDCAVKVAKVPVIIVIFPFYTLSL</sequence>
<dbReference type="EMBL" id="CAAALY010001423">
    <property type="protein sequence ID" value="VEL07294.1"/>
    <property type="molecule type" value="Genomic_DNA"/>
</dbReference>
<keyword evidence="3" id="KW-1185">Reference proteome</keyword>
<evidence type="ECO:0000313" key="3">
    <source>
        <dbReference type="Proteomes" id="UP000784294"/>
    </source>
</evidence>
<dbReference type="AlphaFoldDB" id="A0A3S5BKV3"/>